<evidence type="ECO:0000313" key="1">
    <source>
        <dbReference type="EMBL" id="EFH56706.1"/>
    </source>
</evidence>
<proteinExistence type="predicted"/>
<reference evidence="2" key="1">
    <citation type="journal article" date="2011" name="Nat. Genet.">
        <title>The Arabidopsis lyrata genome sequence and the basis of rapid genome size change.</title>
        <authorList>
            <person name="Hu T.T."/>
            <person name="Pattyn P."/>
            <person name="Bakker E.G."/>
            <person name="Cao J."/>
            <person name="Cheng J.-F."/>
            <person name="Clark R.M."/>
            <person name="Fahlgren N."/>
            <person name="Fawcett J.A."/>
            <person name="Grimwood J."/>
            <person name="Gundlach H."/>
            <person name="Haberer G."/>
            <person name="Hollister J.D."/>
            <person name="Ossowski S."/>
            <person name="Ottilar R.P."/>
            <person name="Salamov A.A."/>
            <person name="Schneeberger K."/>
            <person name="Spannagl M."/>
            <person name="Wang X."/>
            <person name="Yang L."/>
            <person name="Nasrallah M.E."/>
            <person name="Bergelson J."/>
            <person name="Carrington J.C."/>
            <person name="Gaut B.S."/>
            <person name="Schmutz J."/>
            <person name="Mayer K.F.X."/>
            <person name="Van de Peer Y."/>
            <person name="Grigoriev I.V."/>
            <person name="Nordborg M."/>
            <person name="Weigel D."/>
            <person name="Guo Y.-L."/>
        </authorList>
    </citation>
    <scope>NUCLEOTIDE SEQUENCE [LARGE SCALE GENOMIC DNA]</scope>
    <source>
        <strain evidence="2">cv. MN47</strain>
    </source>
</reference>
<accession>D7LE12</accession>
<gene>
    <name evidence="1" type="ORF">ARALYDRAFT_900699</name>
</gene>
<protein>
    <submittedName>
        <fullName evidence="1">Expressed protein</fullName>
    </submittedName>
</protein>
<keyword evidence="2" id="KW-1185">Reference proteome</keyword>
<dbReference type="HOGENOM" id="CLU_3071425_0_0_1"/>
<dbReference type="Gramene" id="scaffold_400200.1">
    <property type="protein sequence ID" value="scaffold_400200.1"/>
    <property type="gene ID" value="scaffold_400200.1"/>
</dbReference>
<sequence length="53" mass="6052">MLLSGSPPHNLPLPVTLNRFAEAYQQYTLHILIIPFNKDITPIKKSKNLCFTN</sequence>
<dbReference type="EMBL" id="GL348716">
    <property type="protein sequence ID" value="EFH56706.1"/>
    <property type="molecule type" value="Genomic_DNA"/>
</dbReference>
<organism evidence="2">
    <name type="scientific">Arabidopsis lyrata subsp. lyrata</name>
    <name type="common">Lyre-leaved rock-cress</name>
    <dbReference type="NCBI Taxonomy" id="81972"/>
    <lineage>
        <taxon>Eukaryota</taxon>
        <taxon>Viridiplantae</taxon>
        <taxon>Streptophyta</taxon>
        <taxon>Embryophyta</taxon>
        <taxon>Tracheophyta</taxon>
        <taxon>Spermatophyta</taxon>
        <taxon>Magnoliopsida</taxon>
        <taxon>eudicotyledons</taxon>
        <taxon>Gunneridae</taxon>
        <taxon>Pentapetalae</taxon>
        <taxon>rosids</taxon>
        <taxon>malvids</taxon>
        <taxon>Brassicales</taxon>
        <taxon>Brassicaceae</taxon>
        <taxon>Camelineae</taxon>
        <taxon>Arabidopsis</taxon>
    </lineage>
</organism>
<name>D7LE12_ARALL</name>
<dbReference type="Proteomes" id="UP000008694">
    <property type="component" value="Unassembled WGS sequence"/>
</dbReference>
<dbReference type="AlphaFoldDB" id="D7LE12"/>
<evidence type="ECO:0000313" key="2">
    <source>
        <dbReference type="Proteomes" id="UP000008694"/>
    </source>
</evidence>